<dbReference type="PANTHER" id="PTHR43619">
    <property type="entry name" value="S-ADENOSYL-L-METHIONINE-DEPENDENT METHYLTRANSFERASE YKTD-RELATED"/>
    <property type="match status" value="1"/>
</dbReference>
<evidence type="ECO:0000256" key="2">
    <source>
        <dbReference type="ARBA" id="ARBA00022679"/>
    </source>
</evidence>
<dbReference type="RefSeq" id="WP_265790670.1">
    <property type="nucleotide sequence ID" value="NZ_BAABRS010000003.1"/>
</dbReference>
<dbReference type="GO" id="GO:0008168">
    <property type="term" value="F:methyltransferase activity"/>
    <property type="evidence" value="ECO:0007669"/>
    <property type="project" value="UniProtKB-KW"/>
</dbReference>
<dbReference type="SUPFAM" id="SSF53335">
    <property type="entry name" value="S-adenosyl-L-methionine-dependent methyltransferases"/>
    <property type="match status" value="1"/>
</dbReference>
<evidence type="ECO:0000313" key="4">
    <source>
        <dbReference type="Proteomes" id="UP001207337"/>
    </source>
</evidence>
<evidence type="ECO:0000256" key="1">
    <source>
        <dbReference type="ARBA" id="ARBA00022603"/>
    </source>
</evidence>
<dbReference type="PANTHER" id="PTHR43619:SF2">
    <property type="entry name" value="S-ADENOSYL-L-METHIONINE-DEPENDENT METHYLTRANSFERASES SUPERFAMILY PROTEIN"/>
    <property type="match status" value="1"/>
</dbReference>
<organism evidence="3 4">
    <name type="scientific">Fodinibius salicampi</name>
    <dbReference type="NCBI Taxonomy" id="1920655"/>
    <lineage>
        <taxon>Bacteria</taxon>
        <taxon>Pseudomonadati</taxon>
        <taxon>Balneolota</taxon>
        <taxon>Balneolia</taxon>
        <taxon>Balneolales</taxon>
        <taxon>Balneolaceae</taxon>
        <taxon>Fodinibius</taxon>
    </lineage>
</organism>
<comment type="caution">
    <text evidence="3">The sequence shown here is derived from an EMBL/GenBank/DDBJ whole genome shotgun (WGS) entry which is preliminary data.</text>
</comment>
<sequence>MSDLKLSGVSETLLIPLMGRALESKKTDGILKDKKSVEVFESLDYDFKKFLDPDSKRSMLRTTIRTTIIDRLVENILKENPSITVVELGGGLNSRFERLDNGRVRWYDLDVPEVYEVWKQFFVETDRRTFLPFSAFDEQWITKVKQESKGPWLFISEASVIYFPEKEVQQLFQSLCEHFSGSYYLFDSAEPAFLEGLEKDNDALKYCDAKIKWSIEDIHELEKRFPTIDVLKIIDLESADHEYRSLYPADFHKTVDGYQLNLISL</sequence>
<reference evidence="3 4" key="1">
    <citation type="submission" date="2021-11" db="EMBL/GenBank/DDBJ databases">
        <title>Aliifidinibius sp. nov., a new bacterium isolated from saline soil.</title>
        <authorList>
            <person name="Galisteo C."/>
            <person name="De La Haba R."/>
            <person name="Sanchez-Porro C."/>
            <person name="Ventosa A."/>
        </authorList>
    </citation>
    <scope>NUCLEOTIDE SEQUENCE [LARGE SCALE GENOMIC DNA]</scope>
    <source>
        <strain evidence="3 4">KACC 190600</strain>
    </source>
</reference>
<dbReference type="PIRSF" id="PIRSF028177">
    <property type="entry name" value="Polyketide_synth_Omtfrase_TcmP"/>
    <property type="match status" value="1"/>
</dbReference>
<keyword evidence="1 3" id="KW-0489">Methyltransferase</keyword>
<protein>
    <submittedName>
        <fullName evidence="3">Class I SAM-dependent methyltransferase</fullName>
        <ecNumber evidence="3">2.1.1.-</ecNumber>
    </submittedName>
</protein>
<dbReference type="GO" id="GO:0032259">
    <property type="term" value="P:methylation"/>
    <property type="evidence" value="ECO:0007669"/>
    <property type="project" value="UniProtKB-KW"/>
</dbReference>
<keyword evidence="2 3" id="KW-0808">Transferase</keyword>
<dbReference type="EC" id="2.1.1.-" evidence="3"/>
<dbReference type="InterPro" id="IPR029063">
    <property type="entry name" value="SAM-dependent_MTases_sf"/>
</dbReference>
<accession>A0ABT3Q0X8</accession>
<dbReference type="Proteomes" id="UP001207337">
    <property type="component" value="Unassembled WGS sequence"/>
</dbReference>
<proteinExistence type="predicted"/>
<dbReference type="Pfam" id="PF04072">
    <property type="entry name" value="LCM"/>
    <property type="match status" value="1"/>
</dbReference>
<keyword evidence="4" id="KW-1185">Reference proteome</keyword>
<dbReference type="Gene3D" id="3.40.50.150">
    <property type="entry name" value="Vaccinia Virus protein VP39"/>
    <property type="match status" value="1"/>
</dbReference>
<evidence type="ECO:0000313" key="3">
    <source>
        <dbReference type="EMBL" id="MCW9713757.1"/>
    </source>
</evidence>
<dbReference type="InterPro" id="IPR016874">
    <property type="entry name" value="TcmP-like"/>
</dbReference>
<name>A0ABT3Q0X8_9BACT</name>
<dbReference type="InterPro" id="IPR007213">
    <property type="entry name" value="Ppm1/Ppm2/Tcmp"/>
</dbReference>
<gene>
    <name evidence="3" type="ORF">LQ318_12665</name>
</gene>
<dbReference type="EMBL" id="JAJNDC010000003">
    <property type="protein sequence ID" value="MCW9713757.1"/>
    <property type="molecule type" value="Genomic_DNA"/>
</dbReference>